<dbReference type="PROSITE" id="PS01037">
    <property type="entry name" value="SBP_BACTERIAL_1"/>
    <property type="match status" value="1"/>
</dbReference>
<sequence length="414" mass="44917">MKLKKIIATVTLASAALLLVACGNGGSSSDSDVVALEFFSQKPEMQATLQEIVDDYNESQDKVEVTLTNVPDAGTVLKTRMANKEAPDIINIYPQNADFKEYAADGRFVELTDDAGIGNLKEGAAEAYAVNDKVYSLPLNANAYGIYYNKDKFEELGLEVPKTYADFKDLVATVKADGSIAPFALSLNDAWSLNGYHQLSWITVAGGFDGAEDLLIRSAKGAIDSNAQTTKDVLERLKLLTDNGQKGFKGAKYADAVAAFAAGEALMMPQGTWAAAVINQQEPDFDYGMFAFPTEDGNSYTVGAADMALSISAESKHPKEAADFLSYLSSPEVFQKYYDQDGSPTAVNGVDTAGKFQETEGVTKLAFTEFHPVWLQSEWESEDGFWNVTVETVKKPDATKLAKDLNAFFDPMKK</sequence>
<evidence type="ECO:0000256" key="4">
    <source>
        <dbReference type="ARBA" id="ARBA00022729"/>
    </source>
</evidence>
<dbReference type="eggNOG" id="COG1653">
    <property type="taxonomic scope" value="Bacteria"/>
</dbReference>
<dbReference type="GO" id="GO:0055085">
    <property type="term" value="P:transmembrane transport"/>
    <property type="evidence" value="ECO:0007669"/>
    <property type="project" value="InterPro"/>
</dbReference>
<dbReference type="KEGG" id="smen:SAMEA4412692_1783"/>
<evidence type="ECO:0000313" key="10">
    <source>
        <dbReference type="Proteomes" id="UP000215185"/>
    </source>
</evidence>
<proteinExistence type="inferred from homology"/>
<dbReference type="InterPro" id="IPR006061">
    <property type="entry name" value="SBP_1_CS"/>
</dbReference>
<dbReference type="PANTHER" id="PTHR43649:SF33">
    <property type="entry name" value="POLYGALACTURONAN_RHAMNOGALACTURONAN-BINDING PROTEIN YTCQ"/>
    <property type="match status" value="1"/>
</dbReference>
<keyword evidence="5" id="KW-0472">Membrane</keyword>
<feature type="signal peptide" evidence="8">
    <location>
        <begin position="1"/>
        <end position="21"/>
    </location>
</feature>
<dbReference type="STRING" id="1123308.GCA_000380085_02006"/>
<dbReference type="EMBL" id="LT906439">
    <property type="protein sequence ID" value="SNU90235.1"/>
    <property type="molecule type" value="Genomic_DNA"/>
</dbReference>
<reference evidence="9 10" key="1">
    <citation type="submission" date="2017-06" db="EMBL/GenBank/DDBJ databases">
        <authorList>
            <consortium name="Pathogen Informatics"/>
        </authorList>
    </citation>
    <scope>NUCLEOTIDE SEQUENCE [LARGE SCALE GENOMIC DNA]</scope>
    <source>
        <strain evidence="9 10">NCTC13788</strain>
    </source>
</reference>
<name>A0A239SXH1_9STRE</name>
<dbReference type="InterPro" id="IPR050490">
    <property type="entry name" value="Bact_solute-bd_prot1"/>
</dbReference>
<keyword evidence="10" id="KW-1185">Reference proteome</keyword>
<dbReference type="OrthoDB" id="9798191at2"/>
<gene>
    <name evidence="9" type="primary">msmE</name>
    <name evidence="9" type="ORF">SAMEA4412692_01783</name>
</gene>
<protein>
    <submittedName>
        <fullName evidence="9">Multiple sugar-binding protein</fullName>
    </submittedName>
</protein>
<dbReference type="Gene3D" id="3.40.190.10">
    <property type="entry name" value="Periplasmic binding protein-like II"/>
    <property type="match status" value="2"/>
</dbReference>
<comment type="similarity">
    <text evidence="1">Belongs to the bacterial solute-binding protein 1 family.</text>
</comment>
<keyword evidence="6" id="KW-0564">Palmitate</keyword>
<evidence type="ECO:0000256" key="8">
    <source>
        <dbReference type="SAM" id="SignalP"/>
    </source>
</evidence>
<feature type="chain" id="PRO_5039034131" evidence="8">
    <location>
        <begin position="22"/>
        <end position="414"/>
    </location>
</feature>
<keyword evidence="7" id="KW-0449">Lipoprotein</keyword>
<keyword evidence="2" id="KW-0813">Transport</keyword>
<accession>A0A239SXH1</accession>
<dbReference type="Proteomes" id="UP000215185">
    <property type="component" value="Chromosome 1"/>
</dbReference>
<dbReference type="PROSITE" id="PS51257">
    <property type="entry name" value="PROKAR_LIPOPROTEIN"/>
    <property type="match status" value="1"/>
</dbReference>
<evidence type="ECO:0000256" key="3">
    <source>
        <dbReference type="ARBA" id="ARBA00022475"/>
    </source>
</evidence>
<evidence type="ECO:0000256" key="2">
    <source>
        <dbReference type="ARBA" id="ARBA00022448"/>
    </source>
</evidence>
<dbReference type="SUPFAM" id="SSF53850">
    <property type="entry name" value="Periplasmic binding protein-like II"/>
    <property type="match status" value="1"/>
</dbReference>
<dbReference type="InterPro" id="IPR006059">
    <property type="entry name" value="SBP"/>
</dbReference>
<dbReference type="PANTHER" id="PTHR43649">
    <property type="entry name" value="ARABINOSE-BINDING PROTEIN-RELATED"/>
    <property type="match status" value="1"/>
</dbReference>
<evidence type="ECO:0000256" key="5">
    <source>
        <dbReference type="ARBA" id="ARBA00023136"/>
    </source>
</evidence>
<evidence type="ECO:0000256" key="1">
    <source>
        <dbReference type="ARBA" id="ARBA00008520"/>
    </source>
</evidence>
<organism evidence="9 10">
    <name type="scientific">Streptococcus merionis</name>
    <dbReference type="NCBI Taxonomy" id="400065"/>
    <lineage>
        <taxon>Bacteria</taxon>
        <taxon>Bacillati</taxon>
        <taxon>Bacillota</taxon>
        <taxon>Bacilli</taxon>
        <taxon>Lactobacillales</taxon>
        <taxon>Streptococcaceae</taxon>
        <taxon>Streptococcus</taxon>
    </lineage>
</organism>
<keyword evidence="3" id="KW-1003">Cell membrane</keyword>
<dbReference type="Pfam" id="PF01547">
    <property type="entry name" value="SBP_bac_1"/>
    <property type="match status" value="1"/>
</dbReference>
<evidence type="ECO:0000313" key="9">
    <source>
        <dbReference type="EMBL" id="SNU90235.1"/>
    </source>
</evidence>
<evidence type="ECO:0000256" key="7">
    <source>
        <dbReference type="ARBA" id="ARBA00023288"/>
    </source>
</evidence>
<evidence type="ECO:0000256" key="6">
    <source>
        <dbReference type="ARBA" id="ARBA00023139"/>
    </source>
</evidence>
<keyword evidence="4 8" id="KW-0732">Signal</keyword>
<dbReference type="AlphaFoldDB" id="A0A239SXH1"/>
<dbReference type="RefSeq" id="WP_018374549.1">
    <property type="nucleotide sequence ID" value="NZ_LT906439.1"/>
</dbReference>